<evidence type="ECO:0000313" key="1">
    <source>
        <dbReference type="EMBL" id="GHB36464.1"/>
    </source>
</evidence>
<dbReference type="Proteomes" id="UP000642673">
    <property type="component" value="Unassembled WGS sequence"/>
</dbReference>
<proteinExistence type="predicted"/>
<protein>
    <submittedName>
        <fullName evidence="1">Uncharacterized protein</fullName>
    </submittedName>
</protein>
<evidence type="ECO:0000313" key="2">
    <source>
        <dbReference type="Proteomes" id="UP000642673"/>
    </source>
</evidence>
<accession>A0ABQ3EEZ9</accession>
<keyword evidence="2" id="KW-1185">Reference proteome</keyword>
<dbReference type="EMBL" id="BMVP01000001">
    <property type="protein sequence ID" value="GHB36464.1"/>
    <property type="molecule type" value="Genomic_DNA"/>
</dbReference>
<reference evidence="2" key="1">
    <citation type="journal article" date="2019" name="Int. J. Syst. Evol. Microbiol.">
        <title>The Global Catalogue of Microorganisms (GCM) 10K type strain sequencing project: providing services to taxonomists for standard genome sequencing and annotation.</title>
        <authorList>
            <consortium name="The Broad Institute Genomics Platform"/>
            <consortium name="The Broad Institute Genome Sequencing Center for Infectious Disease"/>
            <person name="Wu L."/>
            <person name="Ma J."/>
        </authorList>
    </citation>
    <scope>NUCLEOTIDE SEQUENCE [LARGE SCALE GENOMIC DNA]</scope>
    <source>
        <strain evidence="2">JCM 4738</strain>
    </source>
</reference>
<comment type="caution">
    <text evidence="1">The sequence shown here is derived from an EMBL/GenBank/DDBJ whole genome shotgun (WGS) entry which is preliminary data.</text>
</comment>
<organism evidence="1 2">
    <name type="scientific">Streptomyces cirratus</name>
    <dbReference type="NCBI Taxonomy" id="68187"/>
    <lineage>
        <taxon>Bacteria</taxon>
        <taxon>Bacillati</taxon>
        <taxon>Actinomycetota</taxon>
        <taxon>Actinomycetes</taxon>
        <taxon>Kitasatosporales</taxon>
        <taxon>Streptomycetaceae</taxon>
        <taxon>Streptomyces</taxon>
    </lineage>
</organism>
<gene>
    <name evidence="1" type="ORF">GCM10010347_02150</name>
</gene>
<sequence length="170" mass="19391">MGLMDRFTGTRHPDRGVAPLSASEVREALLAVNGPDKPYVVRNARPTEKADLVAEWRVLEPAWRSFFLQSRLDRTLKTRMRLVPGNHEVRALDEQLEITWVGDTPKLATSAEYGRGQVTTVSKQWTIERGPDGRRRMVEEFSFDTRQMKTPLQKAVLGAGWTWRGALFKL</sequence>
<name>A0ABQ3EEZ9_9ACTN</name>